<evidence type="ECO:0000256" key="8">
    <source>
        <dbReference type="ARBA" id="ARBA00023141"/>
    </source>
</evidence>
<dbReference type="PANTHER" id="PTHR48077">
    <property type="entry name" value="TRYPTOPHAN SYNTHASE-RELATED"/>
    <property type="match status" value="1"/>
</dbReference>
<evidence type="ECO:0000256" key="5">
    <source>
        <dbReference type="ARBA" id="ARBA00022605"/>
    </source>
</evidence>
<dbReference type="SUPFAM" id="SSF53686">
    <property type="entry name" value="Tryptophan synthase beta subunit-like PLP-dependent enzymes"/>
    <property type="match status" value="1"/>
</dbReference>
<keyword evidence="14" id="KW-1185">Reference proteome</keyword>
<evidence type="ECO:0000313" key="13">
    <source>
        <dbReference type="EMBL" id="BAH38765.1"/>
    </source>
</evidence>
<dbReference type="AlphaFoldDB" id="C1A955"/>
<evidence type="ECO:0000256" key="6">
    <source>
        <dbReference type="ARBA" id="ARBA00022822"/>
    </source>
</evidence>
<accession>C1A955</accession>
<dbReference type="InterPro" id="IPR006653">
    <property type="entry name" value="Trp_synth_b_CS"/>
</dbReference>
<feature type="domain" description="Tryptophan synthase beta chain-like PALP" evidence="12">
    <location>
        <begin position="67"/>
        <end position="390"/>
    </location>
</feature>
<dbReference type="OrthoDB" id="9766131at2"/>
<keyword evidence="8 11" id="KW-0057">Aromatic amino acid biosynthesis</keyword>
<evidence type="ECO:0000256" key="1">
    <source>
        <dbReference type="ARBA" id="ARBA00001933"/>
    </source>
</evidence>
<dbReference type="KEGG" id="gau:GAU_1723"/>
<dbReference type="EC" id="4.2.1.20" evidence="11"/>
<organism evidence="13 14">
    <name type="scientific">Gemmatimonas aurantiaca (strain DSM 14586 / JCM 11422 / NBRC 100505 / T-27)</name>
    <dbReference type="NCBI Taxonomy" id="379066"/>
    <lineage>
        <taxon>Bacteria</taxon>
        <taxon>Pseudomonadati</taxon>
        <taxon>Gemmatimonadota</taxon>
        <taxon>Gemmatimonadia</taxon>
        <taxon>Gemmatimonadales</taxon>
        <taxon>Gemmatimonadaceae</taxon>
        <taxon>Gemmatimonas</taxon>
    </lineage>
</organism>
<evidence type="ECO:0000313" key="14">
    <source>
        <dbReference type="Proteomes" id="UP000002209"/>
    </source>
</evidence>
<dbReference type="PANTHER" id="PTHR48077:SF3">
    <property type="entry name" value="TRYPTOPHAN SYNTHASE"/>
    <property type="match status" value="1"/>
</dbReference>
<dbReference type="HOGENOM" id="CLU_016734_3_1_0"/>
<dbReference type="HAMAP" id="MF_00133">
    <property type="entry name" value="Trp_synth_beta"/>
    <property type="match status" value="1"/>
</dbReference>
<keyword evidence="5 11" id="KW-0028">Amino-acid biosynthesis</keyword>
<dbReference type="InterPro" id="IPR023026">
    <property type="entry name" value="Trp_synth_beta/beta-like"/>
</dbReference>
<dbReference type="FunFam" id="3.40.50.1100:FF:000004">
    <property type="entry name" value="Tryptophan synthase beta chain"/>
    <property type="match status" value="1"/>
</dbReference>
<comment type="subunit">
    <text evidence="4 11">Tetramer of two alpha and two beta chains.</text>
</comment>
<dbReference type="eggNOG" id="COG0133">
    <property type="taxonomic scope" value="Bacteria"/>
</dbReference>
<dbReference type="STRING" id="379066.GAU_1723"/>
<dbReference type="CDD" id="cd06446">
    <property type="entry name" value="Trp-synth_B"/>
    <property type="match status" value="1"/>
</dbReference>
<evidence type="ECO:0000256" key="9">
    <source>
        <dbReference type="ARBA" id="ARBA00023239"/>
    </source>
</evidence>
<proteinExistence type="inferred from homology"/>
<keyword evidence="9 11" id="KW-0456">Lyase</keyword>
<dbReference type="FunFam" id="3.40.50.1100:FF:000001">
    <property type="entry name" value="Tryptophan synthase beta chain"/>
    <property type="match status" value="1"/>
</dbReference>
<dbReference type="UniPathway" id="UPA00035">
    <property type="reaction ID" value="UER00044"/>
</dbReference>
<dbReference type="PROSITE" id="PS00168">
    <property type="entry name" value="TRP_SYNTHASE_BETA"/>
    <property type="match status" value="1"/>
</dbReference>
<evidence type="ECO:0000256" key="10">
    <source>
        <dbReference type="ARBA" id="ARBA00049047"/>
    </source>
</evidence>
<keyword evidence="7 11" id="KW-0663">Pyridoxal phosphate</keyword>
<dbReference type="RefSeq" id="WP_012683212.1">
    <property type="nucleotide sequence ID" value="NC_012489.1"/>
</dbReference>
<dbReference type="InterPro" id="IPR036052">
    <property type="entry name" value="TrpB-like_PALP_sf"/>
</dbReference>
<dbReference type="GO" id="GO:0005737">
    <property type="term" value="C:cytoplasm"/>
    <property type="evidence" value="ECO:0007669"/>
    <property type="project" value="TreeGrafter"/>
</dbReference>
<comment type="function">
    <text evidence="11">The beta subunit is responsible for the synthesis of L-tryptophan from indole and L-serine.</text>
</comment>
<name>C1A955_GEMAT</name>
<keyword evidence="6 11" id="KW-0822">Tryptophan biosynthesis</keyword>
<sequence length="407" mass="43480">MTVEQSDMAGNSTLGTVANDRFGPFGGRYVPETLIPALDALDIAFDAANADPAFRAELDGLLREYVGRPTALTFAPRLSERIGAPVWLKREDLNHTGAHKINNTVGQALLARRMGKRRIIAETGAGQHGVATATICARFGLECVVYMGEEDMRRQALNVFRMRLLGATVVPVTAGTRTLKDATTEAIRDWVTTVNDSHYIIGSVVGPAPYPRMVREFQSVIGRESRAQMLERAGRLPKTVVACIGGGSNAMGIFSGFVQDADVELVGVEAAGDGLDTDRHSASITKGTPGVLHGSLSYLLQDEAGQVHPAHSISAGLDYPGVGPEHSWLHDSGRALYDSVTDTEALRGVAVLSRLEGIIPALETAHAVAWVERSAGRWQADEPVLLCVSGRGDKDVGTISQHTLPDV</sequence>
<comment type="cofactor">
    <cofactor evidence="1 11">
        <name>pyridoxal 5'-phosphate</name>
        <dbReference type="ChEBI" id="CHEBI:597326"/>
    </cofactor>
</comment>
<evidence type="ECO:0000256" key="7">
    <source>
        <dbReference type="ARBA" id="ARBA00022898"/>
    </source>
</evidence>
<dbReference type="Gene3D" id="3.40.50.1100">
    <property type="match status" value="2"/>
</dbReference>
<dbReference type="GO" id="GO:0004834">
    <property type="term" value="F:tryptophan synthase activity"/>
    <property type="evidence" value="ECO:0007669"/>
    <property type="project" value="UniProtKB-UniRule"/>
</dbReference>
<comment type="catalytic activity">
    <reaction evidence="10 11">
        <text>(1S,2R)-1-C-(indol-3-yl)glycerol 3-phosphate + L-serine = D-glyceraldehyde 3-phosphate + L-tryptophan + H2O</text>
        <dbReference type="Rhea" id="RHEA:10532"/>
        <dbReference type="ChEBI" id="CHEBI:15377"/>
        <dbReference type="ChEBI" id="CHEBI:33384"/>
        <dbReference type="ChEBI" id="CHEBI:57912"/>
        <dbReference type="ChEBI" id="CHEBI:58866"/>
        <dbReference type="ChEBI" id="CHEBI:59776"/>
        <dbReference type="EC" id="4.2.1.20"/>
    </reaction>
</comment>
<reference evidence="14" key="1">
    <citation type="submission" date="2006-03" db="EMBL/GenBank/DDBJ databases">
        <title>Complete genome sequence of Gemmatimonas aurantiaca T-27 that represents a novel phylum Gemmatimonadetes.</title>
        <authorList>
            <person name="Takasaki K."/>
            <person name="Ichikawa N."/>
            <person name="Miura H."/>
            <person name="Matsushita S."/>
            <person name="Watanabe Y."/>
            <person name="Oguchi A."/>
            <person name="Ankai A."/>
            <person name="Yashiro I."/>
            <person name="Takahashi M."/>
            <person name="Terui Y."/>
            <person name="Fukui S."/>
            <person name="Yokoyama H."/>
            <person name="Tanikawa S."/>
            <person name="Hanada S."/>
            <person name="Kamagata Y."/>
            <person name="Fujita N."/>
        </authorList>
    </citation>
    <scope>NUCLEOTIDE SEQUENCE [LARGE SCALE GENOMIC DNA]</scope>
    <source>
        <strain evidence="14">T-27 / DSM 14586 / JCM 11422 / NBRC 100505</strain>
    </source>
</reference>
<protein>
    <recommendedName>
        <fullName evidence="11">Tryptophan synthase beta chain</fullName>
        <ecNumber evidence="11">4.2.1.20</ecNumber>
    </recommendedName>
</protein>
<gene>
    <name evidence="11 13" type="primary">trpB</name>
    <name evidence="13" type="ordered locus">GAU_1723</name>
</gene>
<dbReference type="Pfam" id="PF00291">
    <property type="entry name" value="PALP"/>
    <property type="match status" value="1"/>
</dbReference>
<dbReference type="Proteomes" id="UP000002209">
    <property type="component" value="Chromosome"/>
</dbReference>
<evidence type="ECO:0000259" key="12">
    <source>
        <dbReference type="Pfam" id="PF00291"/>
    </source>
</evidence>
<dbReference type="InterPro" id="IPR001926">
    <property type="entry name" value="TrpB-like_PALP"/>
</dbReference>
<dbReference type="NCBIfam" id="TIGR00263">
    <property type="entry name" value="trpB"/>
    <property type="match status" value="1"/>
</dbReference>
<evidence type="ECO:0000256" key="11">
    <source>
        <dbReference type="HAMAP-Rule" id="MF_00133"/>
    </source>
</evidence>
<dbReference type="PIRSF" id="PIRSF001413">
    <property type="entry name" value="Trp_syn_beta"/>
    <property type="match status" value="1"/>
</dbReference>
<comment type="pathway">
    <text evidence="2 11">Amino-acid biosynthesis; L-tryptophan biosynthesis; L-tryptophan from chorismate: step 5/5.</text>
</comment>
<evidence type="ECO:0000256" key="2">
    <source>
        <dbReference type="ARBA" id="ARBA00004733"/>
    </source>
</evidence>
<evidence type="ECO:0000256" key="4">
    <source>
        <dbReference type="ARBA" id="ARBA00011270"/>
    </source>
</evidence>
<dbReference type="EMBL" id="AP009153">
    <property type="protein sequence ID" value="BAH38765.1"/>
    <property type="molecule type" value="Genomic_DNA"/>
</dbReference>
<comment type="similarity">
    <text evidence="3 11">Belongs to the TrpB family.</text>
</comment>
<evidence type="ECO:0000256" key="3">
    <source>
        <dbReference type="ARBA" id="ARBA00009982"/>
    </source>
</evidence>
<feature type="modified residue" description="N6-(pyridoxal phosphate)lysine" evidence="11">
    <location>
        <position position="100"/>
    </location>
</feature>
<dbReference type="InterPro" id="IPR006654">
    <property type="entry name" value="Trp_synth_beta"/>
</dbReference>